<name>A0A0A9EYE1_ARUDO</name>
<organism evidence="1">
    <name type="scientific">Arundo donax</name>
    <name type="common">Giant reed</name>
    <name type="synonym">Donax arundinaceus</name>
    <dbReference type="NCBI Taxonomy" id="35708"/>
    <lineage>
        <taxon>Eukaryota</taxon>
        <taxon>Viridiplantae</taxon>
        <taxon>Streptophyta</taxon>
        <taxon>Embryophyta</taxon>
        <taxon>Tracheophyta</taxon>
        <taxon>Spermatophyta</taxon>
        <taxon>Magnoliopsida</taxon>
        <taxon>Liliopsida</taxon>
        <taxon>Poales</taxon>
        <taxon>Poaceae</taxon>
        <taxon>PACMAD clade</taxon>
        <taxon>Arundinoideae</taxon>
        <taxon>Arundineae</taxon>
        <taxon>Arundo</taxon>
    </lineage>
</organism>
<dbReference type="EMBL" id="GBRH01194985">
    <property type="protein sequence ID" value="JAE02911.1"/>
    <property type="molecule type" value="Transcribed_RNA"/>
</dbReference>
<proteinExistence type="predicted"/>
<dbReference type="AlphaFoldDB" id="A0A0A9EYE1"/>
<evidence type="ECO:0000313" key="1">
    <source>
        <dbReference type="EMBL" id="JAE02911.1"/>
    </source>
</evidence>
<reference evidence="1" key="1">
    <citation type="submission" date="2014-09" db="EMBL/GenBank/DDBJ databases">
        <authorList>
            <person name="Magalhaes I.L.F."/>
            <person name="Oliveira U."/>
            <person name="Santos F.R."/>
            <person name="Vidigal T.H.D.A."/>
            <person name="Brescovit A.D."/>
            <person name="Santos A.J."/>
        </authorList>
    </citation>
    <scope>NUCLEOTIDE SEQUENCE</scope>
    <source>
        <tissue evidence="1">Shoot tissue taken approximately 20 cm above the soil surface</tissue>
    </source>
</reference>
<accession>A0A0A9EYE1</accession>
<protein>
    <submittedName>
        <fullName evidence="1">Uncharacterized protein</fullName>
    </submittedName>
</protein>
<sequence length="92" mass="10676">MDSISRIGWPAQRLLKRMNWLTSGWMLFFNHRLRSEEMYGSGICESSKEGTVTETSVQKTARITTASVVLHLENSVTLFNKFFAMCYYSNRK</sequence>
<reference evidence="1" key="2">
    <citation type="journal article" date="2015" name="Data Brief">
        <title>Shoot transcriptome of the giant reed, Arundo donax.</title>
        <authorList>
            <person name="Barrero R.A."/>
            <person name="Guerrero F.D."/>
            <person name="Moolhuijzen P."/>
            <person name="Goolsby J.A."/>
            <person name="Tidwell J."/>
            <person name="Bellgard S.E."/>
            <person name="Bellgard M.I."/>
        </authorList>
    </citation>
    <scope>NUCLEOTIDE SEQUENCE</scope>
    <source>
        <tissue evidence="1">Shoot tissue taken approximately 20 cm above the soil surface</tissue>
    </source>
</reference>